<proteinExistence type="predicted"/>
<sequence length="180" mass="20391">MSDHQQAKTIIPAKTYASDQEINAYNKLLELSRRSPISEREILANLGLFHVRVSFARMLFMYNLYLKVLNTHGVIMEFGVRWGQNMALLTTFRSMHEPYNLSRKIIGFDTFEGFPSVSPKDGSSHTAQVGALAVTPNYEFYLGEVLSAHEQLGPRSHITKHQLVKGDVVETLPKYLADHP</sequence>
<evidence type="ECO:0008006" key="2">
    <source>
        <dbReference type="Google" id="ProtNLM"/>
    </source>
</evidence>
<protein>
    <recommendedName>
        <fullName evidence="2">Crotonobetainyl-CoA--carnitine CoA-transferase</fullName>
    </recommendedName>
</protein>
<dbReference type="AlphaFoldDB" id="X0SQL0"/>
<gene>
    <name evidence="1" type="ORF">S01H1_11956</name>
</gene>
<dbReference type="InterPro" id="IPR029063">
    <property type="entry name" value="SAM-dependent_MTases_sf"/>
</dbReference>
<name>X0SQL0_9ZZZZ</name>
<feature type="non-terminal residue" evidence="1">
    <location>
        <position position="180"/>
    </location>
</feature>
<accession>X0SQL0</accession>
<dbReference type="Gene3D" id="3.40.50.150">
    <property type="entry name" value="Vaccinia Virus protein VP39"/>
    <property type="match status" value="1"/>
</dbReference>
<organism evidence="1">
    <name type="scientific">marine sediment metagenome</name>
    <dbReference type="NCBI Taxonomy" id="412755"/>
    <lineage>
        <taxon>unclassified sequences</taxon>
        <taxon>metagenomes</taxon>
        <taxon>ecological metagenomes</taxon>
    </lineage>
</organism>
<dbReference type="EMBL" id="BARS01006115">
    <property type="protein sequence ID" value="GAF83393.1"/>
    <property type="molecule type" value="Genomic_DNA"/>
</dbReference>
<reference evidence="1" key="1">
    <citation type="journal article" date="2014" name="Front. Microbiol.">
        <title>High frequency of phylogenetically diverse reductive dehalogenase-homologous genes in deep subseafloor sedimentary metagenomes.</title>
        <authorList>
            <person name="Kawai M."/>
            <person name="Futagami T."/>
            <person name="Toyoda A."/>
            <person name="Takaki Y."/>
            <person name="Nishi S."/>
            <person name="Hori S."/>
            <person name="Arai W."/>
            <person name="Tsubouchi T."/>
            <person name="Morono Y."/>
            <person name="Uchiyama I."/>
            <person name="Ito T."/>
            <person name="Fujiyama A."/>
            <person name="Inagaki F."/>
            <person name="Takami H."/>
        </authorList>
    </citation>
    <scope>NUCLEOTIDE SEQUENCE</scope>
    <source>
        <strain evidence="1">Expedition CK06-06</strain>
    </source>
</reference>
<comment type="caution">
    <text evidence="1">The sequence shown here is derived from an EMBL/GenBank/DDBJ whole genome shotgun (WGS) entry which is preliminary data.</text>
</comment>
<evidence type="ECO:0000313" key="1">
    <source>
        <dbReference type="EMBL" id="GAF83393.1"/>
    </source>
</evidence>